<sequence>MECRRQSSLLFHALVWQSRGAITSCNPWSHDGGISQLSAGRLKRVRLEAGGTWRFPTAGEPLTAKRPIRSSLCSRTIISQSSPKFQFPSDALTPWFEMSKNDTSHFPLGSFGADLRTTEPVPPYHDDVLLWSWRFRHWVRSGGHRLFHSVHTVYGGSY</sequence>
<proteinExistence type="predicted"/>
<dbReference type="Proteomes" id="UP000184073">
    <property type="component" value="Unassembled WGS sequence"/>
</dbReference>
<keyword evidence="2" id="KW-1185">Reference proteome</keyword>
<dbReference type="RefSeq" id="XP_040665742.1">
    <property type="nucleotide sequence ID" value="XM_040814848.1"/>
</dbReference>
<reference evidence="2" key="1">
    <citation type="journal article" date="2017" name="Genome Biol.">
        <title>Comparative genomics reveals high biological diversity and specific adaptations in the industrially and medically important fungal genus Aspergillus.</title>
        <authorList>
            <person name="de Vries R.P."/>
            <person name="Riley R."/>
            <person name="Wiebenga A."/>
            <person name="Aguilar-Osorio G."/>
            <person name="Amillis S."/>
            <person name="Uchima C.A."/>
            <person name="Anderluh G."/>
            <person name="Asadollahi M."/>
            <person name="Askin M."/>
            <person name="Barry K."/>
            <person name="Battaglia E."/>
            <person name="Bayram O."/>
            <person name="Benocci T."/>
            <person name="Braus-Stromeyer S.A."/>
            <person name="Caldana C."/>
            <person name="Canovas D."/>
            <person name="Cerqueira G.C."/>
            <person name="Chen F."/>
            <person name="Chen W."/>
            <person name="Choi C."/>
            <person name="Clum A."/>
            <person name="Dos Santos R.A."/>
            <person name="Damasio A.R."/>
            <person name="Diallinas G."/>
            <person name="Emri T."/>
            <person name="Fekete E."/>
            <person name="Flipphi M."/>
            <person name="Freyberg S."/>
            <person name="Gallo A."/>
            <person name="Gournas C."/>
            <person name="Habgood R."/>
            <person name="Hainaut M."/>
            <person name="Harispe M.L."/>
            <person name="Henrissat B."/>
            <person name="Hilden K.S."/>
            <person name="Hope R."/>
            <person name="Hossain A."/>
            <person name="Karabika E."/>
            <person name="Karaffa L."/>
            <person name="Karanyi Z."/>
            <person name="Krasevec N."/>
            <person name="Kuo A."/>
            <person name="Kusch H."/>
            <person name="LaButti K."/>
            <person name="Lagendijk E.L."/>
            <person name="Lapidus A."/>
            <person name="Levasseur A."/>
            <person name="Lindquist E."/>
            <person name="Lipzen A."/>
            <person name="Logrieco A.F."/>
            <person name="MacCabe A."/>
            <person name="Maekelae M.R."/>
            <person name="Malavazi I."/>
            <person name="Melin P."/>
            <person name="Meyer V."/>
            <person name="Mielnichuk N."/>
            <person name="Miskei M."/>
            <person name="Molnar A.P."/>
            <person name="Mule G."/>
            <person name="Ngan C.Y."/>
            <person name="Orejas M."/>
            <person name="Orosz E."/>
            <person name="Ouedraogo J.P."/>
            <person name="Overkamp K.M."/>
            <person name="Park H.-S."/>
            <person name="Perrone G."/>
            <person name="Piumi F."/>
            <person name="Punt P.J."/>
            <person name="Ram A.F."/>
            <person name="Ramon A."/>
            <person name="Rauscher S."/>
            <person name="Record E."/>
            <person name="Riano-Pachon D.M."/>
            <person name="Robert V."/>
            <person name="Roehrig J."/>
            <person name="Ruller R."/>
            <person name="Salamov A."/>
            <person name="Salih N.S."/>
            <person name="Samson R.A."/>
            <person name="Sandor E."/>
            <person name="Sanguinetti M."/>
            <person name="Schuetze T."/>
            <person name="Sepcic K."/>
            <person name="Shelest E."/>
            <person name="Sherlock G."/>
            <person name="Sophianopoulou V."/>
            <person name="Squina F.M."/>
            <person name="Sun H."/>
            <person name="Susca A."/>
            <person name="Todd R.B."/>
            <person name="Tsang A."/>
            <person name="Unkles S.E."/>
            <person name="van de Wiele N."/>
            <person name="van Rossen-Uffink D."/>
            <person name="Oliveira J.V."/>
            <person name="Vesth T.C."/>
            <person name="Visser J."/>
            <person name="Yu J.-H."/>
            <person name="Zhou M."/>
            <person name="Andersen M.R."/>
            <person name="Archer D.B."/>
            <person name="Baker S.E."/>
            <person name="Benoit I."/>
            <person name="Brakhage A.A."/>
            <person name="Braus G.H."/>
            <person name="Fischer R."/>
            <person name="Frisvad J.C."/>
            <person name="Goldman G.H."/>
            <person name="Houbraken J."/>
            <person name="Oakley B."/>
            <person name="Pocsi I."/>
            <person name="Scazzocchio C."/>
            <person name="Seiboth B."/>
            <person name="vanKuyk P.A."/>
            <person name="Wortman J."/>
            <person name="Dyer P.S."/>
            <person name="Grigoriev I.V."/>
        </authorList>
    </citation>
    <scope>NUCLEOTIDE SEQUENCE [LARGE SCALE GENOMIC DNA]</scope>
    <source>
        <strain evidence="2">CBS 583.65</strain>
    </source>
</reference>
<accession>A0A1L9PEQ5</accession>
<gene>
    <name evidence="1" type="ORF">ASPVEDRAFT_538422</name>
</gene>
<dbReference type="GeneID" id="63730359"/>
<dbReference type="AlphaFoldDB" id="A0A1L9PEQ5"/>
<name>A0A1L9PEQ5_ASPVE</name>
<dbReference type="VEuPathDB" id="FungiDB:ASPVEDRAFT_538422"/>
<protein>
    <submittedName>
        <fullName evidence="1">Uncharacterized protein</fullName>
    </submittedName>
</protein>
<evidence type="ECO:0000313" key="1">
    <source>
        <dbReference type="EMBL" id="OJI99979.1"/>
    </source>
</evidence>
<organism evidence="1 2">
    <name type="scientific">Aspergillus versicolor CBS 583.65</name>
    <dbReference type="NCBI Taxonomy" id="1036611"/>
    <lineage>
        <taxon>Eukaryota</taxon>
        <taxon>Fungi</taxon>
        <taxon>Dikarya</taxon>
        <taxon>Ascomycota</taxon>
        <taxon>Pezizomycotina</taxon>
        <taxon>Eurotiomycetes</taxon>
        <taxon>Eurotiomycetidae</taxon>
        <taxon>Eurotiales</taxon>
        <taxon>Aspergillaceae</taxon>
        <taxon>Aspergillus</taxon>
        <taxon>Aspergillus subgen. Nidulantes</taxon>
    </lineage>
</organism>
<dbReference type="EMBL" id="KV878127">
    <property type="protein sequence ID" value="OJI99979.1"/>
    <property type="molecule type" value="Genomic_DNA"/>
</dbReference>
<evidence type="ECO:0000313" key="2">
    <source>
        <dbReference type="Proteomes" id="UP000184073"/>
    </source>
</evidence>